<accession>A0A6A5YNC8</accession>
<feature type="transmembrane region" description="Helical" evidence="8">
    <location>
        <begin position="12"/>
        <end position="30"/>
    </location>
</feature>
<dbReference type="InterPro" id="IPR050121">
    <property type="entry name" value="Cytochrome_P450_monoxygenase"/>
</dbReference>
<evidence type="ECO:0000256" key="1">
    <source>
        <dbReference type="ARBA" id="ARBA00001971"/>
    </source>
</evidence>
<keyword evidence="10" id="KW-1185">Reference proteome</keyword>
<keyword evidence="5 6" id="KW-0408">Iron</keyword>
<keyword evidence="7" id="KW-0560">Oxidoreductase</keyword>
<keyword evidence="8" id="KW-0812">Transmembrane</keyword>
<dbReference type="GO" id="GO:0020037">
    <property type="term" value="F:heme binding"/>
    <property type="evidence" value="ECO:0007669"/>
    <property type="project" value="InterPro"/>
</dbReference>
<dbReference type="PROSITE" id="PS00086">
    <property type="entry name" value="CYTOCHROME_P450"/>
    <property type="match status" value="1"/>
</dbReference>
<reference evidence="9" key="1">
    <citation type="journal article" date="2020" name="Stud. Mycol.">
        <title>101 Dothideomycetes genomes: a test case for predicting lifestyles and emergence of pathogens.</title>
        <authorList>
            <person name="Haridas S."/>
            <person name="Albert R."/>
            <person name="Binder M."/>
            <person name="Bloem J."/>
            <person name="Labutti K."/>
            <person name="Salamov A."/>
            <person name="Andreopoulos B."/>
            <person name="Baker S."/>
            <person name="Barry K."/>
            <person name="Bills G."/>
            <person name="Bluhm B."/>
            <person name="Cannon C."/>
            <person name="Castanera R."/>
            <person name="Culley D."/>
            <person name="Daum C."/>
            <person name="Ezra D."/>
            <person name="Gonzalez J."/>
            <person name="Henrissat B."/>
            <person name="Kuo A."/>
            <person name="Liang C."/>
            <person name="Lipzen A."/>
            <person name="Lutzoni F."/>
            <person name="Magnuson J."/>
            <person name="Mondo S."/>
            <person name="Nolan M."/>
            <person name="Ohm R."/>
            <person name="Pangilinan J."/>
            <person name="Park H.-J."/>
            <person name="Ramirez L."/>
            <person name="Alfaro M."/>
            <person name="Sun H."/>
            <person name="Tritt A."/>
            <person name="Yoshinaga Y."/>
            <person name="Zwiers L.-H."/>
            <person name="Turgeon B."/>
            <person name="Goodwin S."/>
            <person name="Spatafora J."/>
            <person name="Crous P."/>
            <person name="Grigoriev I."/>
        </authorList>
    </citation>
    <scope>NUCLEOTIDE SEQUENCE</scope>
    <source>
        <strain evidence="9">CBS 627.86</strain>
    </source>
</reference>
<organism evidence="9 10">
    <name type="scientific">Lophiotrema nucula</name>
    <dbReference type="NCBI Taxonomy" id="690887"/>
    <lineage>
        <taxon>Eukaryota</taxon>
        <taxon>Fungi</taxon>
        <taxon>Dikarya</taxon>
        <taxon>Ascomycota</taxon>
        <taxon>Pezizomycotina</taxon>
        <taxon>Dothideomycetes</taxon>
        <taxon>Pleosporomycetidae</taxon>
        <taxon>Pleosporales</taxon>
        <taxon>Lophiotremataceae</taxon>
        <taxon>Lophiotrema</taxon>
    </lineage>
</organism>
<evidence type="ECO:0000313" key="9">
    <source>
        <dbReference type="EMBL" id="KAF2108666.1"/>
    </source>
</evidence>
<dbReference type="InterPro" id="IPR001128">
    <property type="entry name" value="Cyt_P450"/>
</dbReference>
<dbReference type="GO" id="GO:0005506">
    <property type="term" value="F:iron ion binding"/>
    <property type="evidence" value="ECO:0007669"/>
    <property type="project" value="InterPro"/>
</dbReference>
<dbReference type="OrthoDB" id="1470350at2759"/>
<dbReference type="CDD" id="cd11058">
    <property type="entry name" value="CYP60B-like"/>
    <property type="match status" value="1"/>
</dbReference>
<dbReference type="PRINTS" id="PR00385">
    <property type="entry name" value="P450"/>
</dbReference>
<evidence type="ECO:0000256" key="5">
    <source>
        <dbReference type="ARBA" id="ARBA00023004"/>
    </source>
</evidence>
<dbReference type="Pfam" id="PF00067">
    <property type="entry name" value="p450"/>
    <property type="match status" value="1"/>
</dbReference>
<dbReference type="AlphaFoldDB" id="A0A6A5YNC8"/>
<dbReference type="EMBL" id="ML977346">
    <property type="protein sequence ID" value="KAF2108666.1"/>
    <property type="molecule type" value="Genomic_DNA"/>
</dbReference>
<evidence type="ECO:0000256" key="2">
    <source>
        <dbReference type="ARBA" id="ARBA00010617"/>
    </source>
</evidence>
<dbReference type="Gene3D" id="1.10.630.10">
    <property type="entry name" value="Cytochrome P450"/>
    <property type="match status" value="1"/>
</dbReference>
<dbReference type="InterPro" id="IPR036396">
    <property type="entry name" value="Cyt_P450_sf"/>
</dbReference>
<keyword evidence="4 6" id="KW-0479">Metal-binding</keyword>
<comment type="similarity">
    <text evidence="2 7">Belongs to the cytochrome P450 family.</text>
</comment>
<protein>
    <submittedName>
        <fullName evidence="9">Cytochrome P450</fullName>
    </submittedName>
</protein>
<dbReference type="GO" id="GO:0016705">
    <property type="term" value="F:oxidoreductase activity, acting on paired donors, with incorporation or reduction of molecular oxygen"/>
    <property type="evidence" value="ECO:0007669"/>
    <property type="project" value="InterPro"/>
</dbReference>
<dbReference type="PRINTS" id="PR00463">
    <property type="entry name" value="EP450I"/>
</dbReference>
<evidence type="ECO:0000256" key="8">
    <source>
        <dbReference type="SAM" id="Phobius"/>
    </source>
</evidence>
<keyword evidence="8" id="KW-0472">Membrane</keyword>
<feature type="binding site" description="axial binding residue" evidence="6">
    <location>
        <position position="452"/>
    </location>
    <ligand>
        <name>heme</name>
        <dbReference type="ChEBI" id="CHEBI:30413"/>
    </ligand>
    <ligandPart>
        <name>Fe</name>
        <dbReference type="ChEBI" id="CHEBI:18248"/>
    </ligandPart>
</feature>
<dbReference type="InterPro" id="IPR017972">
    <property type="entry name" value="Cyt_P450_CS"/>
</dbReference>
<keyword evidence="7" id="KW-0503">Monooxygenase</keyword>
<evidence type="ECO:0000256" key="3">
    <source>
        <dbReference type="ARBA" id="ARBA00022617"/>
    </source>
</evidence>
<keyword evidence="8" id="KW-1133">Transmembrane helix</keyword>
<name>A0A6A5YNC8_9PLEO</name>
<comment type="cofactor">
    <cofactor evidence="1 6">
        <name>heme</name>
        <dbReference type="ChEBI" id="CHEBI:30413"/>
    </cofactor>
</comment>
<proteinExistence type="inferred from homology"/>
<evidence type="ECO:0000256" key="7">
    <source>
        <dbReference type="RuleBase" id="RU000461"/>
    </source>
</evidence>
<dbReference type="Proteomes" id="UP000799770">
    <property type="component" value="Unassembled WGS sequence"/>
</dbReference>
<keyword evidence="3 6" id="KW-0349">Heme</keyword>
<evidence type="ECO:0000313" key="10">
    <source>
        <dbReference type="Proteomes" id="UP000799770"/>
    </source>
</evidence>
<evidence type="ECO:0000256" key="6">
    <source>
        <dbReference type="PIRSR" id="PIRSR602401-1"/>
    </source>
</evidence>
<evidence type="ECO:0000256" key="4">
    <source>
        <dbReference type="ARBA" id="ARBA00022723"/>
    </source>
</evidence>
<dbReference type="PANTHER" id="PTHR24305:SF210">
    <property type="entry name" value="CYTOCHROME P450 MONOOXYGENASE ASQL-RELATED"/>
    <property type="match status" value="1"/>
</dbReference>
<dbReference type="PANTHER" id="PTHR24305">
    <property type="entry name" value="CYTOCHROME P450"/>
    <property type="match status" value="1"/>
</dbReference>
<dbReference type="SUPFAM" id="SSF48264">
    <property type="entry name" value="Cytochrome P450"/>
    <property type="match status" value="1"/>
</dbReference>
<sequence length="510" mass="57895">MLGLTSLTAARALWAAVAVFIIYPILRVIYNLTLHPLAKFKNGPILWRCSRLPYCVSAWNGLLSRDVQALHAKYGPIIRIAPNELSIADPQAYEDIYSNLGASLAFPKTPIWHAPPPGKPLMLINAIDRDVHGKMRRKMEPSFTERAVARQEAIPQQYMSLLIKKLKEAIKRSGQNETIVDIVPWLTYLTIDLIGDLAFGESFGCLETGEHDDWLGFTFNSIRAMWYIVLLRHYGWLHNLLMGMIPKSVQKQADDHWDTMENKVKRRMARNTTRPDFITLWLEEGKKGAEPLPHGEIYANAFLISIAGSDTVSTTLFGTINRLVKAPHVIEKLTEELRTRFSKAEDITFSALKELPYLHAVMREGMRMCDPVPISNVRQTPPEGGTVCGEFVPGNTIVSVNSKRMCSDPERWHEPTVFHPERWLPEATLPSSLFYNDNRSIVEIFSIGPRSCIGKPLALAEMRMVLGRLFWEFDIRKADTKAGNLVWEDQKAYSVVQKEPFEINIALRSN</sequence>
<dbReference type="InterPro" id="IPR002401">
    <property type="entry name" value="Cyt_P450_E_grp-I"/>
</dbReference>
<gene>
    <name evidence="9" type="ORF">BDV96DRAFT_652605</name>
</gene>
<dbReference type="GO" id="GO:0004497">
    <property type="term" value="F:monooxygenase activity"/>
    <property type="evidence" value="ECO:0007669"/>
    <property type="project" value="UniProtKB-KW"/>
</dbReference>